<keyword evidence="1" id="KW-0812">Transmembrane</keyword>
<keyword evidence="1" id="KW-1133">Transmembrane helix</keyword>
<dbReference type="InterPro" id="IPR012902">
    <property type="entry name" value="N_methyl_site"/>
</dbReference>
<dbReference type="NCBIfam" id="TIGR02523">
    <property type="entry name" value="type_IV_pilV"/>
    <property type="match status" value="1"/>
</dbReference>
<dbReference type="RefSeq" id="WP_197083909.1">
    <property type="nucleotide sequence ID" value="NZ_LFBU01000002.1"/>
</dbReference>
<gene>
    <name evidence="2" type="ORF">Msub_20848</name>
</gene>
<protein>
    <submittedName>
        <fullName evidence="2">Type IV pilus modification protein PilV</fullName>
    </submittedName>
</protein>
<keyword evidence="3" id="KW-1185">Reference proteome</keyword>
<dbReference type="EMBL" id="LFBU01000002">
    <property type="protein sequence ID" value="KMQ73635.1"/>
    <property type="molecule type" value="Genomic_DNA"/>
</dbReference>
<name>A0A0J7LXM2_9GAMM</name>
<evidence type="ECO:0000313" key="3">
    <source>
        <dbReference type="Proteomes" id="UP000036102"/>
    </source>
</evidence>
<dbReference type="PROSITE" id="PS00409">
    <property type="entry name" value="PROKAR_NTER_METHYL"/>
    <property type="match status" value="1"/>
</dbReference>
<evidence type="ECO:0000313" key="2">
    <source>
        <dbReference type="EMBL" id="KMQ73635.1"/>
    </source>
</evidence>
<dbReference type="STRING" id="1658765.Msub_20848"/>
<proteinExistence type="predicted"/>
<dbReference type="Proteomes" id="UP000036102">
    <property type="component" value="Unassembled WGS sequence"/>
</dbReference>
<dbReference type="Pfam" id="PF07963">
    <property type="entry name" value="N_methyl"/>
    <property type="match status" value="1"/>
</dbReference>
<evidence type="ECO:0000256" key="1">
    <source>
        <dbReference type="SAM" id="Phobius"/>
    </source>
</evidence>
<organism evidence="2 3">
    <name type="scientific">Marinobacter subterrani</name>
    <dbReference type="NCBI Taxonomy" id="1658765"/>
    <lineage>
        <taxon>Bacteria</taxon>
        <taxon>Pseudomonadati</taxon>
        <taxon>Pseudomonadota</taxon>
        <taxon>Gammaproteobacteria</taxon>
        <taxon>Pseudomonadales</taxon>
        <taxon>Marinobacteraceae</taxon>
        <taxon>Marinobacter</taxon>
    </lineage>
</organism>
<accession>A0A0J7LXM2</accession>
<dbReference type="AlphaFoldDB" id="A0A0J7LXM2"/>
<keyword evidence="1" id="KW-0472">Membrane</keyword>
<reference evidence="2 3" key="1">
    <citation type="submission" date="2015-06" db="EMBL/GenBank/DDBJ databases">
        <title>Marinobacter subterrani, a genetically tractable neutrophilic iron-oxidizing strain isolated from the Soudan Iron Mine.</title>
        <authorList>
            <person name="Bonis B.M."/>
            <person name="Gralnick J.A."/>
        </authorList>
    </citation>
    <scope>NUCLEOTIDE SEQUENCE [LARGE SCALE GENOMIC DNA]</scope>
    <source>
        <strain evidence="2 3">JG233</strain>
    </source>
</reference>
<dbReference type="PATRIC" id="fig|1658765.3.peg.4113"/>
<sequence>MLVRSGSRSQSGFTLIEVLVALLVLLVGLLGVAGMQYLSLQQVNNANLRSQVNLHAQEMVEMVRANDNEALTTAEVSAWNAGLSRDVPGATGAVSLSGNTVDVTITWDERQYGNDAAQQTYTMTARLEQ</sequence>
<feature type="transmembrane region" description="Helical" evidence="1">
    <location>
        <begin position="12"/>
        <end position="38"/>
    </location>
</feature>
<dbReference type="NCBIfam" id="TIGR02532">
    <property type="entry name" value="IV_pilin_GFxxxE"/>
    <property type="match status" value="1"/>
</dbReference>
<comment type="caution">
    <text evidence="2">The sequence shown here is derived from an EMBL/GenBank/DDBJ whole genome shotgun (WGS) entry which is preliminary data.</text>
</comment>
<dbReference type="InterPro" id="IPR013362">
    <property type="entry name" value="Pilus_4_PilV"/>
</dbReference>